<dbReference type="InterPro" id="IPR002110">
    <property type="entry name" value="Ankyrin_rpt"/>
</dbReference>
<dbReference type="AlphaFoldDB" id="A0A365MME9"/>
<dbReference type="PANTHER" id="PTHR24198">
    <property type="entry name" value="ANKYRIN REPEAT AND PROTEIN KINASE DOMAIN-CONTAINING PROTEIN"/>
    <property type="match status" value="1"/>
</dbReference>
<dbReference type="Proteomes" id="UP000251714">
    <property type="component" value="Unassembled WGS sequence"/>
</dbReference>
<dbReference type="PANTHER" id="PTHR24198:SF165">
    <property type="entry name" value="ANKYRIN REPEAT-CONTAINING PROTEIN-RELATED"/>
    <property type="match status" value="1"/>
</dbReference>
<evidence type="ECO:0000313" key="4">
    <source>
        <dbReference type="EMBL" id="RBA09645.1"/>
    </source>
</evidence>
<evidence type="ECO:0000256" key="2">
    <source>
        <dbReference type="ARBA" id="ARBA00023043"/>
    </source>
</evidence>
<organism evidence="4 5">
    <name type="scientific">Gibberella intermedia</name>
    <name type="common">Bulb rot disease fungus</name>
    <name type="synonym">Fusarium proliferatum</name>
    <dbReference type="NCBI Taxonomy" id="948311"/>
    <lineage>
        <taxon>Eukaryota</taxon>
        <taxon>Fungi</taxon>
        <taxon>Dikarya</taxon>
        <taxon>Ascomycota</taxon>
        <taxon>Pezizomycotina</taxon>
        <taxon>Sordariomycetes</taxon>
        <taxon>Hypocreomycetidae</taxon>
        <taxon>Hypocreales</taxon>
        <taxon>Nectriaceae</taxon>
        <taxon>Fusarium</taxon>
        <taxon>Fusarium fujikuroi species complex</taxon>
    </lineage>
</organism>
<name>A0A365MME9_GIBIN</name>
<proteinExistence type="predicted"/>
<keyword evidence="2" id="KW-0040">ANK repeat</keyword>
<comment type="caution">
    <text evidence="4">The sequence shown here is derived from an EMBL/GenBank/DDBJ whole genome shotgun (WGS) entry which is preliminary data.</text>
</comment>
<evidence type="ECO:0000256" key="1">
    <source>
        <dbReference type="ARBA" id="ARBA00022737"/>
    </source>
</evidence>
<sequence length="259" mass="29133">MPFSNPPSFGFPTRPITYSPYGIYSPNSYDPLRASLSQNYSQEYSRQAMLSPLCLAASRGQTECVNLLLRFDYVGKQSDIDLALFLANRSEYIKIAALLLDKEANPGRNDSANGLHGAAWRGLDRQICDYVKYYDADPDVLDGSGATPVIYAILGTQDEQAAWETIEVLFKEGASPCTRFGHQNFSYAEIARRERKRFLEQKLEEWETLPTPTDLNSSRESSCTGREGEDSQINNKRPREDTEVDEEAKRARGAHGRVI</sequence>
<gene>
    <name evidence="4" type="ORF">FPRO05_14341</name>
</gene>
<feature type="compositionally biased region" description="Polar residues" evidence="3">
    <location>
        <begin position="210"/>
        <end position="224"/>
    </location>
</feature>
<dbReference type="EMBL" id="PKMI01000073">
    <property type="protein sequence ID" value="RBA09645.1"/>
    <property type="molecule type" value="Genomic_DNA"/>
</dbReference>
<dbReference type="SUPFAM" id="SSF48403">
    <property type="entry name" value="Ankyrin repeat"/>
    <property type="match status" value="1"/>
</dbReference>
<evidence type="ECO:0000313" key="5">
    <source>
        <dbReference type="Proteomes" id="UP000251714"/>
    </source>
</evidence>
<accession>A0A365MME9</accession>
<protein>
    <submittedName>
        <fullName evidence="4">Uncharacterized protein</fullName>
    </submittedName>
</protein>
<dbReference type="InterPro" id="IPR036770">
    <property type="entry name" value="Ankyrin_rpt-contain_sf"/>
</dbReference>
<keyword evidence="1" id="KW-0677">Repeat</keyword>
<feature type="region of interest" description="Disordered" evidence="3">
    <location>
        <begin position="209"/>
        <end position="259"/>
    </location>
</feature>
<reference evidence="4 5" key="1">
    <citation type="submission" date="2017-12" db="EMBL/GenBank/DDBJ databases">
        <title>Genome sequence of the mycotoxigenic crop pathogen Fusarium proliferatum, strain ITEM 2341 from Date Palm.</title>
        <authorList>
            <person name="Almiman B.F."/>
            <person name="Shittu T.A."/>
            <person name="Muthumeenakshi S."/>
            <person name="Baroncelli R."/>
            <person name="Sreenivasaprasada S."/>
        </authorList>
    </citation>
    <scope>NUCLEOTIDE SEQUENCE [LARGE SCALE GENOMIC DNA]</scope>
    <source>
        <strain evidence="4 5">ITEM 2341</strain>
    </source>
</reference>
<dbReference type="Pfam" id="PF12796">
    <property type="entry name" value="Ank_2"/>
    <property type="match status" value="1"/>
</dbReference>
<evidence type="ECO:0000256" key="3">
    <source>
        <dbReference type="SAM" id="MobiDB-lite"/>
    </source>
</evidence>
<dbReference type="Gene3D" id="1.25.40.20">
    <property type="entry name" value="Ankyrin repeat-containing domain"/>
    <property type="match status" value="1"/>
</dbReference>